<dbReference type="InterPro" id="IPR028082">
    <property type="entry name" value="Peripla_BP_I"/>
</dbReference>
<dbReference type="CDD" id="cd06267">
    <property type="entry name" value="PBP1_LacI_sugar_binding-like"/>
    <property type="match status" value="1"/>
</dbReference>
<protein>
    <submittedName>
        <fullName evidence="5">LacI family DNA-binding transcriptional regulator</fullName>
    </submittedName>
</protein>
<keyword evidence="2 5" id="KW-0238">DNA-binding</keyword>
<evidence type="ECO:0000256" key="1">
    <source>
        <dbReference type="ARBA" id="ARBA00023015"/>
    </source>
</evidence>
<reference evidence="5" key="1">
    <citation type="submission" date="2024-05" db="EMBL/GenBank/DDBJ databases">
        <title>Herbiconiux sp. A18JL235.</title>
        <authorList>
            <person name="Zhang G."/>
        </authorList>
    </citation>
    <scope>NUCLEOTIDE SEQUENCE</scope>
    <source>
        <strain evidence="5">A18JL235</strain>
    </source>
</reference>
<feature type="domain" description="HTH lacI-type" evidence="4">
    <location>
        <begin position="6"/>
        <end position="60"/>
    </location>
</feature>
<evidence type="ECO:0000256" key="3">
    <source>
        <dbReference type="ARBA" id="ARBA00023163"/>
    </source>
</evidence>
<dbReference type="RefSeq" id="WP_368498389.1">
    <property type="nucleotide sequence ID" value="NZ_CP162511.1"/>
</dbReference>
<accession>A0AB39BHY9</accession>
<keyword evidence="1" id="KW-0805">Transcription regulation</keyword>
<evidence type="ECO:0000256" key="2">
    <source>
        <dbReference type="ARBA" id="ARBA00023125"/>
    </source>
</evidence>
<dbReference type="Pfam" id="PF13377">
    <property type="entry name" value="Peripla_BP_3"/>
    <property type="match status" value="1"/>
</dbReference>
<proteinExistence type="predicted"/>
<organism evidence="5">
    <name type="scientific">Herbiconiux sp. A18JL235</name>
    <dbReference type="NCBI Taxonomy" id="3152363"/>
    <lineage>
        <taxon>Bacteria</taxon>
        <taxon>Bacillati</taxon>
        <taxon>Actinomycetota</taxon>
        <taxon>Actinomycetes</taxon>
        <taxon>Micrococcales</taxon>
        <taxon>Microbacteriaceae</taxon>
        <taxon>Herbiconiux</taxon>
    </lineage>
</organism>
<dbReference type="SMART" id="SM00354">
    <property type="entry name" value="HTH_LACI"/>
    <property type="match status" value="1"/>
</dbReference>
<dbReference type="PANTHER" id="PTHR30146">
    <property type="entry name" value="LACI-RELATED TRANSCRIPTIONAL REPRESSOR"/>
    <property type="match status" value="1"/>
</dbReference>
<dbReference type="AlphaFoldDB" id="A0AB39BHY9"/>
<gene>
    <name evidence="5" type="ORF">ABFY20_02560</name>
</gene>
<evidence type="ECO:0000313" key="5">
    <source>
        <dbReference type="EMBL" id="XDI06000.1"/>
    </source>
</evidence>
<dbReference type="SUPFAM" id="SSF47413">
    <property type="entry name" value="lambda repressor-like DNA-binding domains"/>
    <property type="match status" value="1"/>
</dbReference>
<keyword evidence="3" id="KW-0804">Transcription</keyword>
<dbReference type="Gene3D" id="1.10.260.40">
    <property type="entry name" value="lambda repressor-like DNA-binding domains"/>
    <property type="match status" value="1"/>
</dbReference>
<dbReference type="Pfam" id="PF00356">
    <property type="entry name" value="LacI"/>
    <property type="match status" value="1"/>
</dbReference>
<sequence>MATKRPTIVDVAKKAGVSKSLVSLVMREAPGVSDERRAMVLRAADELGYRVNFAARSLTANPRSGKLVGFVIRDLEQPWASDVVDIIKPIIEDAGYTVLLTLFSPTNGSRRLDFSALDVLRDLRVTGLVFIGSMHDHPALNRVDFARAVVYSGWGPDGPTADAVRGNDQLGLQLVVDHLVGLGHRRIVHVSGIPGAVATDRADGYRKAMQRHGLREHLSVIQADYTISAGHAAAMHLLRDNPEPPTAITCADDMSAMGVMSAVAHLGLDVAVTGYDNIAMSALSQIDLTTVDQNNAEMAERSARALLARLEQPGAPFMTDVVRPRLVVRGSSFRGVSASGTSSA</sequence>
<dbReference type="InterPro" id="IPR010982">
    <property type="entry name" value="Lambda_DNA-bd_dom_sf"/>
</dbReference>
<evidence type="ECO:0000259" key="4">
    <source>
        <dbReference type="PROSITE" id="PS50932"/>
    </source>
</evidence>
<dbReference type="PANTHER" id="PTHR30146:SF153">
    <property type="entry name" value="LACTOSE OPERON REPRESSOR"/>
    <property type="match status" value="1"/>
</dbReference>
<name>A0AB39BHY9_9MICO</name>
<dbReference type="GO" id="GO:0003700">
    <property type="term" value="F:DNA-binding transcription factor activity"/>
    <property type="evidence" value="ECO:0007669"/>
    <property type="project" value="TreeGrafter"/>
</dbReference>
<dbReference type="EMBL" id="CP162511">
    <property type="protein sequence ID" value="XDI06000.1"/>
    <property type="molecule type" value="Genomic_DNA"/>
</dbReference>
<dbReference type="PROSITE" id="PS50932">
    <property type="entry name" value="HTH_LACI_2"/>
    <property type="match status" value="1"/>
</dbReference>
<dbReference type="CDD" id="cd01392">
    <property type="entry name" value="HTH_LacI"/>
    <property type="match status" value="1"/>
</dbReference>
<dbReference type="SUPFAM" id="SSF53822">
    <property type="entry name" value="Periplasmic binding protein-like I"/>
    <property type="match status" value="1"/>
</dbReference>
<dbReference type="InterPro" id="IPR000843">
    <property type="entry name" value="HTH_LacI"/>
</dbReference>
<dbReference type="Gene3D" id="3.40.50.2300">
    <property type="match status" value="2"/>
</dbReference>
<dbReference type="GO" id="GO:0000976">
    <property type="term" value="F:transcription cis-regulatory region binding"/>
    <property type="evidence" value="ECO:0007669"/>
    <property type="project" value="TreeGrafter"/>
</dbReference>
<dbReference type="InterPro" id="IPR046335">
    <property type="entry name" value="LacI/GalR-like_sensor"/>
</dbReference>